<sequence length="207" mass="22161">MTDASSIAPEATAASKPQAQRRARLRLFARFRRSEDGATAVEFAMISAPFFALLLAIVETALMFWTSQVLEEAVSETSRRLLTGEALTRYTGNAATNTQAFKNDVCASAPGLVDCSKLVIDVRSYSSFANAKNGTDGTNPISAGGLNTTGFGYTAPQPQQIVVVRAVLEYPLYFTSWSTSLVNIGSGRRGIVASTTFRTEPFNAPAT</sequence>
<evidence type="ECO:0000313" key="3">
    <source>
        <dbReference type="Proteomes" id="UP001596060"/>
    </source>
</evidence>
<organism evidence="2 3">
    <name type="scientific">Bosea massiliensis</name>
    <dbReference type="NCBI Taxonomy" id="151419"/>
    <lineage>
        <taxon>Bacteria</taxon>
        <taxon>Pseudomonadati</taxon>
        <taxon>Pseudomonadota</taxon>
        <taxon>Alphaproteobacteria</taxon>
        <taxon>Hyphomicrobiales</taxon>
        <taxon>Boseaceae</taxon>
        <taxon>Bosea</taxon>
    </lineage>
</organism>
<feature type="domain" description="TadE-like" evidence="1">
    <location>
        <begin position="37"/>
        <end position="79"/>
    </location>
</feature>
<name>A0ABW0P495_9HYPH</name>
<reference evidence="3" key="1">
    <citation type="journal article" date="2019" name="Int. J. Syst. Evol. Microbiol.">
        <title>The Global Catalogue of Microorganisms (GCM) 10K type strain sequencing project: providing services to taxonomists for standard genome sequencing and annotation.</title>
        <authorList>
            <consortium name="The Broad Institute Genomics Platform"/>
            <consortium name="The Broad Institute Genome Sequencing Center for Infectious Disease"/>
            <person name="Wu L."/>
            <person name="Ma J."/>
        </authorList>
    </citation>
    <scope>NUCLEOTIDE SEQUENCE [LARGE SCALE GENOMIC DNA]</scope>
    <source>
        <strain evidence="3">CCUG 43117</strain>
    </source>
</reference>
<dbReference type="EMBL" id="JBHSLU010000051">
    <property type="protein sequence ID" value="MFC5506892.1"/>
    <property type="molecule type" value="Genomic_DNA"/>
</dbReference>
<proteinExistence type="predicted"/>
<comment type="caution">
    <text evidence="2">The sequence shown here is derived from an EMBL/GenBank/DDBJ whole genome shotgun (WGS) entry which is preliminary data.</text>
</comment>
<dbReference type="Pfam" id="PF07811">
    <property type="entry name" value="TadE"/>
    <property type="match status" value="1"/>
</dbReference>
<dbReference type="InterPro" id="IPR012495">
    <property type="entry name" value="TadE-like_dom"/>
</dbReference>
<dbReference type="Proteomes" id="UP001596060">
    <property type="component" value="Unassembled WGS sequence"/>
</dbReference>
<gene>
    <name evidence="2" type="ORF">ACFPN9_16705</name>
</gene>
<protein>
    <submittedName>
        <fullName evidence="2">TadE/TadG family type IV pilus assembly protein</fullName>
    </submittedName>
</protein>
<dbReference type="RefSeq" id="WP_066734087.1">
    <property type="nucleotide sequence ID" value="NZ_JBHSLU010000051.1"/>
</dbReference>
<evidence type="ECO:0000259" key="1">
    <source>
        <dbReference type="Pfam" id="PF07811"/>
    </source>
</evidence>
<keyword evidence="3" id="KW-1185">Reference proteome</keyword>
<accession>A0ABW0P495</accession>
<evidence type="ECO:0000313" key="2">
    <source>
        <dbReference type="EMBL" id="MFC5506892.1"/>
    </source>
</evidence>